<dbReference type="Pfam" id="PF01562">
    <property type="entry name" value="Pep_M12B_propep"/>
    <property type="match status" value="1"/>
</dbReference>
<evidence type="ECO:0000313" key="6">
    <source>
        <dbReference type="Proteomes" id="UP000646548"/>
    </source>
</evidence>
<dbReference type="Pfam" id="PF13688">
    <property type="entry name" value="Reprolysin_5"/>
    <property type="match status" value="1"/>
</dbReference>
<feature type="region of interest" description="Disordered" evidence="2">
    <location>
        <begin position="339"/>
        <end position="429"/>
    </location>
</feature>
<dbReference type="AlphaFoldDB" id="A0A834C7P0"/>
<dbReference type="GO" id="GO:0006509">
    <property type="term" value="P:membrane protein ectodomain proteolysis"/>
    <property type="evidence" value="ECO:0007669"/>
    <property type="project" value="TreeGrafter"/>
</dbReference>
<reference evidence="5" key="1">
    <citation type="journal article" name="BMC Genomics">
        <title>Long-read sequencing and de novo genome assembly of marine medaka (Oryzias melastigma).</title>
        <authorList>
            <person name="Liang P."/>
            <person name="Saqib H.S.A."/>
            <person name="Ni X."/>
            <person name="Shen Y."/>
        </authorList>
    </citation>
    <scope>NUCLEOTIDE SEQUENCE</scope>
    <source>
        <strain evidence="5">Bigg-433</strain>
    </source>
</reference>
<dbReference type="PANTHER" id="PTHR45702">
    <property type="entry name" value="ADAM10/ADAM17 METALLOPEPTIDASE FAMILY MEMBER"/>
    <property type="match status" value="1"/>
</dbReference>
<dbReference type="Gene3D" id="3.40.390.10">
    <property type="entry name" value="Collagenase (Catalytic Domain)"/>
    <property type="match status" value="1"/>
</dbReference>
<evidence type="ECO:0000313" key="5">
    <source>
        <dbReference type="EMBL" id="KAF6721391.1"/>
    </source>
</evidence>
<dbReference type="GO" id="GO:0007219">
    <property type="term" value="P:Notch signaling pathway"/>
    <property type="evidence" value="ECO:0007669"/>
    <property type="project" value="TreeGrafter"/>
</dbReference>
<feature type="chain" id="PRO_5032627456" evidence="3">
    <location>
        <begin position="23"/>
        <end position="429"/>
    </location>
</feature>
<dbReference type="InterPro" id="IPR051489">
    <property type="entry name" value="ADAM_Metalloproteinase"/>
</dbReference>
<dbReference type="InterPro" id="IPR024079">
    <property type="entry name" value="MetalloPept_cat_dom_sf"/>
</dbReference>
<evidence type="ECO:0000259" key="4">
    <source>
        <dbReference type="Pfam" id="PF01562"/>
    </source>
</evidence>
<sequence length="429" mass="48444">MEVPNLCVMLLLLHAQAGIAGAESIISPYIKHFEVLSYDTEDLHRRHVRARRATQPEDDTLQLNLTAFQRTFHLILRRDASVFSEGFTVESGNGSASVDLSHLYSGSLKGEPGSVCYGSVLEGQFEGTIRTGNRTYHIESAHRYTSSPTDRRSIIYREDAVVLPQRMPPSDGFCAAERLNLLSQSLRPVEEKTVSRPRRTIDKSKTSCLLHLHVDHLYYKKFKSVEAVVAQIASYLRAVNDVFDKAEFDGINLINFRVKNLNVMFQEDESDPLNPLYIGPEKLLSLFSENNWGNYCLSYLLTNRDYSGVLGLAWEGKAGNWGGICSQYTTLRNWAHVHPQHGAHHHSELRANPSPPPRRADRRSRTGPQPGISARRGRELRGPGVKRGQRPLPDVSSRHRRGAGKQRQILPVQHRTHQQHPEAEEGRLL</sequence>
<evidence type="ECO:0000256" key="1">
    <source>
        <dbReference type="ARBA" id="ARBA00023157"/>
    </source>
</evidence>
<dbReference type="GO" id="GO:0007229">
    <property type="term" value="P:integrin-mediated signaling pathway"/>
    <property type="evidence" value="ECO:0007669"/>
    <property type="project" value="UniProtKB-KW"/>
</dbReference>
<accession>A0A834C7P0</accession>
<keyword evidence="5" id="KW-0401">Integrin</keyword>
<feature type="signal peptide" evidence="3">
    <location>
        <begin position="1"/>
        <end position="22"/>
    </location>
</feature>
<evidence type="ECO:0000256" key="2">
    <source>
        <dbReference type="SAM" id="MobiDB-lite"/>
    </source>
</evidence>
<dbReference type="Proteomes" id="UP000646548">
    <property type="component" value="Unassembled WGS sequence"/>
</dbReference>
<dbReference type="GO" id="GO:0004222">
    <property type="term" value="F:metalloendopeptidase activity"/>
    <property type="evidence" value="ECO:0007669"/>
    <property type="project" value="TreeGrafter"/>
</dbReference>
<proteinExistence type="predicted"/>
<name>A0A834C7P0_ORYME</name>
<feature type="domain" description="Peptidase M12B propeptide" evidence="4">
    <location>
        <begin position="34"/>
        <end position="97"/>
    </location>
</feature>
<feature type="compositionally biased region" description="Basic and acidic residues" evidence="2">
    <location>
        <begin position="419"/>
        <end position="429"/>
    </location>
</feature>
<gene>
    <name evidence="5" type="ORF">FQA47_012573</name>
</gene>
<dbReference type="GO" id="GO:0005886">
    <property type="term" value="C:plasma membrane"/>
    <property type="evidence" value="ECO:0007669"/>
    <property type="project" value="TreeGrafter"/>
</dbReference>
<keyword evidence="3" id="KW-0732">Signal</keyword>
<keyword evidence="1" id="KW-1015">Disulfide bond</keyword>
<protein>
    <submittedName>
        <fullName evidence="5">Disintegrin and metalloproteinase domain-containing protein 10</fullName>
    </submittedName>
</protein>
<dbReference type="EMBL" id="WKFB01000491">
    <property type="protein sequence ID" value="KAF6721391.1"/>
    <property type="molecule type" value="Genomic_DNA"/>
</dbReference>
<dbReference type="SUPFAM" id="SSF55486">
    <property type="entry name" value="Metalloproteases ('zincins'), catalytic domain"/>
    <property type="match status" value="1"/>
</dbReference>
<evidence type="ECO:0000256" key="3">
    <source>
        <dbReference type="SAM" id="SignalP"/>
    </source>
</evidence>
<organism evidence="5 6">
    <name type="scientific">Oryzias melastigma</name>
    <name type="common">Marine medaka</name>
    <dbReference type="NCBI Taxonomy" id="30732"/>
    <lineage>
        <taxon>Eukaryota</taxon>
        <taxon>Metazoa</taxon>
        <taxon>Chordata</taxon>
        <taxon>Craniata</taxon>
        <taxon>Vertebrata</taxon>
        <taxon>Euteleostomi</taxon>
        <taxon>Actinopterygii</taxon>
        <taxon>Neopterygii</taxon>
        <taxon>Teleostei</taxon>
        <taxon>Neoteleostei</taxon>
        <taxon>Acanthomorphata</taxon>
        <taxon>Ovalentaria</taxon>
        <taxon>Atherinomorphae</taxon>
        <taxon>Beloniformes</taxon>
        <taxon>Adrianichthyidae</taxon>
        <taxon>Oryziinae</taxon>
        <taxon>Oryzias</taxon>
    </lineage>
</organism>
<comment type="caution">
    <text evidence="5">The sequence shown here is derived from an EMBL/GenBank/DDBJ whole genome shotgun (WGS) entry which is preliminary data.</text>
</comment>
<dbReference type="InterPro" id="IPR002870">
    <property type="entry name" value="Peptidase_M12B_N"/>
</dbReference>
<dbReference type="PANTHER" id="PTHR45702:SF1">
    <property type="entry name" value="DISINTEGRIN AND METALLOPROTEINASE DOMAIN-CONTAINING PROTEIN 10 ISOFORM X1"/>
    <property type="match status" value="1"/>
</dbReference>